<comment type="cofactor">
    <cofactor evidence="1">
        <name>Mn(2+)</name>
        <dbReference type="ChEBI" id="CHEBI:29035"/>
    </cofactor>
</comment>
<dbReference type="AlphaFoldDB" id="A0A644V4W5"/>
<evidence type="ECO:0000313" key="10">
    <source>
        <dbReference type="EMBL" id="MPL86085.1"/>
    </source>
</evidence>
<evidence type="ECO:0000256" key="6">
    <source>
        <dbReference type="ARBA" id="ARBA00023134"/>
    </source>
</evidence>
<keyword evidence="4" id="KW-0479">Metal-binding</keyword>
<sequence>MAEPVLVVRGTDAARGLGFSPHGAGRNFSRREQRRRMGATTPERMLKVETAGLDIRFHAGGIDASELPSSYMRAESVVAQIGTYGLAEIVDYIDP</sequence>
<dbReference type="Gene3D" id="3.90.1860.10">
    <property type="entry name" value="tRNA-splicing ligase RtcB"/>
    <property type="match status" value="1"/>
</dbReference>
<dbReference type="GO" id="GO:0005525">
    <property type="term" value="F:GTP binding"/>
    <property type="evidence" value="ECO:0007669"/>
    <property type="project" value="UniProtKB-KW"/>
</dbReference>
<dbReference type="InterPro" id="IPR036025">
    <property type="entry name" value="RtcB-like_sf"/>
</dbReference>
<keyword evidence="5" id="KW-0547">Nucleotide-binding</keyword>
<proteinExistence type="predicted"/>
<keyword evidence="6" id="KW-0342">GTP-binding</keyword>
<dbReference type="GO" id="GO:0170057">
    <property type="term" value="F:RNA ligase (GTP) activity"/>
    <property type="evidence" value="ECO:0007669"/>
    <property type="project" value="UniProtKB-EC"/>
</dbReference>
<dbReference type="EMBL" id="VSSQ01000216">
    <property type="protein sequence ID" value="MPL86085.1"/>
    <property type="molecule type" value="Genomic_DNA"/>
</dbReference>
<organism evidence="10">
    <name type="scientific">bioreactor metagenome</name>
    <dbReference type="NCBI Taxonomy" id="1076179"/>
    <lineage>
        <taxon>unclassified sequences</taxon>
        <taxon>metagenomes</taxon>
        <taxon>ecological metagenomes</taxon>
    </lineage>
</organism>
<gene>
    <name evidence="10" type="ORF">SDC9_32061</name>
</gene>
<evidence type="ECO:0000256" key="9">
    <source>
        <dbReference type="SAM" id="MobiDB-lite"/>
    </source>
</evidence>
<keyword evidence="7" id="KW-0464">Manganese</keyword>
<protein>
    <recommendedName>
        <fullName evidence="2">3'-phosphate/5'-hydroxy nucleic acid ligase</fullName>
        <ecNumber evidence="2">6.5.1.8</ecNumber>
    </recommendedName>
</protein>
<dbReference type="SUPFAM" id="SSF103365">
    <property type="entry name" value="Hypothetical protein PH1602"/>
    <property type="match status" value="1"/>
</dbReference>
<evidence type="ECO:0000256" key="3">
    <source>
        <dbReference type="ARBA" id="ARBA00022598"/>
    </source>
</evidence>
<evidence type="ECO:0000256" key="8">
    <source>
        <dbReference type="ARBA" id="ARBA00047746"/>
    </source>
</evidence>
<evidence type="ECO:0000256" key="4">
    <source>
        <dbReference type="ARBA" id="ARBA00022723"/>
    </source>
</evidence>
<keyword evidence="3" id="KW-0436">Ligase</keyword>
<evidence type="ECO:0000256" key="5">
    <source>
        <dbReference type="ARBA" id="ARBA00022741"/>
    </source>
</evidence>
<dbReference type="Pfam" id="PF01139">
    <property type="entry name" value="RtcB"/>
    <property type="match status" value="1"/>
</dbReference>
<name>A0A644V4W5_9ZZZZ</name>
<comment type="caution">
    <text evidence="10">The sequence shown here is derived from an EMBL/GenBank/DDBJ whole genome shotgun (WGS) entry which is preliminary data.</text>
</comment>
<accession>A0A644V4W5</accession>
<dbReference type="GO" id="GO:0046872">
    <property type="term" value="F:metal ion binding"/>
    <property type="evidence" value="ECO:0007669"/>
    <property type="project" value="UniProtKB-KW"/>
</dbReference>
<evidence type="ECO:0000256" key="1">
    <source>
        <dbReference type="ARBA" id="ARBA00001936"/>
    </source>
</evidence>
<dbReference type="EC" id="6.5.1.8" evidence="2"/>
<reference evidence="10" key="1">
    <citation type="submission" date="2019-08" db="EMBL/GenBank/DDBJ databases">
        <authorList>
            <person name="Kucharzyk K."/>
            <person name="Murdoch R.W."/>
            <person name="Higgins S."/>
            <person name="Loffler F."/>
        </authorList>
    </citation>
    <scope>NUCLEOTIDE SEQUENCE</scope>
</reference>
<feature type="region of interest" description="Disordered" evidence="9">
    <location>
        <begin position="17"/>
        <end position="41"/>
    </location>
</feature>
<dbReference type="InterPro" id="IPR001233">
    <property type="entry name" value="RtcB"/>
</dbReference>
<evidence type="ECO:0000256" key="2">
    <source>
        <dbReference type="ARBA" id="ARBA00012726"/>
    </source>
</evidence>
<comment type="catalytic activity">
    <reaction evidence="8">
        <text>a 3'-end 3'-phospho-ribonucleotide-RNA + a 5'-end dephospho-ribonucleoside-RNA + GTP = a ribonucleotidyl-ribonucleotide-RNA + GMP + diphosphate</text>
        <dbReference type="Rhea" id="RHEA:68076"/>
        <dbReference type="Rhea" id="RHEA-COMP:10463"/>
        <dbReference type="Rhea" id="RHEA-COMP:13936"/>
        <dbReference type="Rhea" id="RHEA-COMP:17355"/>
        <dbReference type="ChEBI" id="CHEBI:33019"/>
        <dbReference type="ChEBI" id="CHEBI:37565"/>
        <dbReference type="ChEBI" id="CHEBI:58115"/>
        <dbReference type="ChEBI" id="CHEBI:83062"/>
        <dbReference type="ChEBI" id="CHEBI:138284"/>
        <dbReference type="ChEBI" id="CHEBI:173118"/>
        <dbReference type="EC" id="6.5.1.8"/>
    </reaction>
</comment>
<evidence type="ECO:0000256" key="7">
    <source>
        <dbReference type="ARBA" id="ARBA00023211"/>
    </source>
</evidence>
<dbReference type="GO" id="GO:0006396">
    <property type="term" value="P:RNA processing"/>
    <property type="evidence" value="ECO:0007669"/>
    <property type="project" value="InterPro"/>
</dbReference>